<feature type="domain" description="DNA mimic protein DMP19 C-terminal" evidence="1">
    <location>
        <begin position="49"/>
        <end position="162"/>
    </location>
</feature>
<proteinExistence type="predicted"/>
<evidence type="ECO:0000313" key="2">
    <source>
        <dbReference type="EMBL" id="QIM10084.1"/>
    </source>
</evidence>
<evidence type="ECO:0000259" key="1">
    <source>
        <dbReference type="Pfam" id="PF14300"/>
    </source>
</evidence>
<dbReference type="AlphaFoldDB" id="A0A6G8F1B4"/>
<dbReference type="InterPro" id="IPR025402">
    <property type="entry name" value="DMP19_C"/>
</dbReference>
<reference evidence="2" key="1">
    <citation type="journal article" date="2020" name="J. ISSAAS">
        <title>Lactobacilli and other gastrointestinal microbiota of Peromyscus leucopus, reservoir host for agents of Lyme disease and other zoonoses in North America.</title>
        <authorList>
            <person name="Milovic A."/>
            <person name="Bassam K."/>
            <person name="Shao H."/>
            <person name="Chatzistamou I."/>
            <person name="Tufts D.M."/>
            <person name="Diuk-Wasser M."/>
            <person name="Barbour A.G."/>
        </authorList>
    </citation>
    <scope>NUCLEOTIDE SEQUENCE</scope>
    <source>
        <strain evidence="2">LL70</strain>
    </source>
</reference>
<name>A0A6G8F1B4_9BACT</name>
<dbReference type="Pfam" id="PF14300">
    <property type="entry name" value="DMP19"/>
    <property type="match status" value="1"/>
</dbReference>
<dbReference type="Gene3D" id="1.20.1420.60">
    <property type="match status" value="1"/>
</dbReference>
<accession>A0A6G8F1B4</accession>
<dbReference type="EMBL" id="MN990733">
    <property type="protein sequence ID" value="QIM10084.1"/>
    <property type="molecule type" value="Genomic_DNA"/>
</dbReference>
<gene>
    <name evidence="2" type="ORF">Prevot485_1830</name>
</gene>
<organism evidence="2">
    <name type="scientific">uncultured Prevotella sp</name>
    <dbReference type="NCBI Taxonomy" id="159272"/>
    <lineage>
        <taxon>Bacteria</taxon>
        <taxon>Pseudomonadati</taxon>
        <taxon>Bacteroidota</taxon>
        <taxon>Bacteroidia</taxon>
        <taxon>Bacteroidales</taxon>
        <taxon>Prevotellaceae</taxon>
        <taxon>Prevotella</taxon>
        <taxon>environmental samples</taxon>
    </lineage>
</organism>
<sequence length="172" mass="19595">MGDIGVADYDVTRDMIMADNTDASTVIDPIRFHVNVFGTYDDYNNAFSKFSRGQRYILAINWYLSEVYGDGHGVFFTGHAGIVYMDAIKGLKAMGADKYADILKIAAEKFNGISKPLYDMEQRAAIIEDLNIDFEDDDNALYELDEYGEDIERKQMDYIRSHAKDFLYVSSK</sequence>
<protein>
    <recommendedName>
        <fullName evidence="1">DNA mimic protein DMP19 C-terminal domain-containing protein</fullName>
    </recommendedName>
</protein>